<gene>
    <name evidence="4" type="ORF">KBTEX_03737</name>
</gene>
<evidence type="ECO:0000259" key="3">
    <source>
        <dbReference type="PROSITE" id="PS51833"/>
    </source>
</evidence>
<proteinExistence type="predicted"/>
<feature type="transmembrane region" description="Helical" evidence="1">
    <location>
        <begin position="74"/>
        <end position="93"/>
    </location>
</feature>
<dbReference type="Gene3D" id="3.30.70.270">
    <property type="match status" value="1"/>
</dbReference>
<dbReference type="EMBL" id="MN079240">
    <property type="protein sequence ID" value="QEA07387.1"/>
    <property type="molecule type" value="Genomic_DNA"/>
</dbReference>
<dbReference type="InterPro" id="IPR050469">
    <property type="entry name" value="Diguanylate_Cyclase"/>
</dbReference>
<dbReference type="GO" id="GO:0052621">
    <property type="term" value="F:diguanylate cyclase activity"/>
    <property type="evidence" value="ECO:0007669"/>
    <property type="project" value="TreeGrafter"/>
</dbReference>
<reference evidence="4" key="1">
    <citation type="submission" date="2019-06" db="EMBL/GenBank/DDBJ databases">
        <authorList>
            <person name="Murdoch R.W."/>
            <person name="Fathepure B."/>
        </authorList>
    </citation>
    <scope>NUCLEOTIDE SEQUENCE</scope>
</reference>
<dbReference type="NCBIfam" id="TIGR00254">
    <property type="entry name" value="GGDEF"/>
    <property type="match status" value="1"/>
</dbReference>
<dbReference type="PANTHER" id="PTHR45138:SF9">
    <property type="entry name" value="DIGUANYLATE CYCLASE DGCM-RELATED"/>
    <property type="match status" value="1"/>
</dbReference>
<dbReference type="CDD" id="cd01949">
    <property type="entry name" value="GGDEF"/>
    <property type="match status" value="1"/>
</dbReference>
<dbReference type="InterPro" id="IPR043128">
    <property type="entry name" value="Rev_trsase/Diguanyl_cyclase"/>
</dbReference>
<keyword evidence="1" id="KW-1133">Transmembrane helix</keyword>
<dbReference type="SMART" id="SM00267">
    <property type="entry name" value="GGDEF"/>
    <property type="match status" value="1"/>
</dbReference>
<dbReference type="InterPro" id="IPR000160">
    <property type="entry name" value="GGDEF_dom"/>
</dbReference>
<dbReference type="InterPro" id="IPR013976">
    <property type="entry name" value="HDOD"/>
</dbReference>
<keyword evidence="1" id="KW-0812">Transmembrane</keyword>
<evidence type="ECO:0000256" key="1">
    <source>
        <dbReference type="SAM" id="Phobius"/>
    </source>
</evidence>
<dbReference type="Gene3D" id="1.10.3210.10">
    <property type="entry name" value="Hypothetical protein af1432"/>
    <property type="match status" value="1"/>
</dbReference>
<dbReference type="SUPFAM" id="SSF55073">
    <property type="entry name" value="Nucleotide cyclase"/>
    <property type="match status" value="1"/>
</dbReference>
<feature type="domain" description="GGDEF" evidence="2">
    <location>
        <begin position="363"/>
        <end position="500"/>
    </location>
</feature>
<dbReference type="InterPro" id="IPR029787">
    <property type="entry name" value="Nucleotide_cyclase"/>
</dbReference>
<dbReference type="Pfam" id="PF08668">
    <property type="entry name" value="HDOD"/>
    <property type="match status" value="1"/>
</dbReference>
<organism evidence="4">
    <name type="scientific">uncultured organism</name>
    <dbReference type="NCBI Taxonomy" id="155900"/>
    <lineage>
        <taxon>unclassified sequences</taxon>
        <taxon>environmental samples</taxon>
    </lineage>
</organism>
<name>A0A5B8RKE5_9ZZZZ</name>
<dbReference type="PROSITE" id="PS51833">
    <property type="entry name" value="HDOD"/>
    <property type="match status" value="1"/>
</dbReference>
<protein>
    <recommendedName>
        <fullName evidence="5">GGDEF domain-containing protein</fullName>
    </recommendedName>
</protein>
<evidence type="ECO:0000259" key="2">
    <source>
        <dbReference type="PROSITE" id="PS50887"/>
    </source>
</evidence>
<accession>A0A5B8RKE5</accession>
<dbReference type="PANTHER" id="PTHR45138">
    <property type="entry name" value="REGULATORY COMPONENTS OF SENSORY TRANSDUCTION SYSTEM"/>
    <property type="match status" value="1"/>
</dbReference>
<sequence>MTPDTEAALEHCPHLPTMPGIATRILEMGRDPEVDIADLAALLVKDPALASRILRVSNSPLYGQRRRSDNIRQAVMVLGLNTTMTLALSFSLADALRGRGDGRAIRLVWRRALIAATACRILGEEIGHPGKEEFFLAGLLQDIGILALEVAVPELYEPLVTEADTHDALVALESVHLQSGHCAVGAWLMERWGLPRYLVNTVLGSHDPETDAIPDEDRELARCVALSGRIADLFLHDSDRAESSARLADAASAWLGLGGDAVAAVIDRVGEGLPEAARLFDTPLPSARVAAGVIEEAREMLMMRNLQLLQETSEQRLRFHELERTAKHWEEVANHDPLTGVYNRRYFDERMAHEFALATESGWPLSIGFVDLDQFKAVNDRHGHQVGDQVLVGVAGMMAARLRQRDLVVRYGGEEFLVLLPGTTLSDAMAVCERLRSAVAAVAHRDGEGRPFHITTSIGVAAHMDAGRCYPSVDVFIGAADQALNLAKAHGRDRVQQSPDTPTTNRP</sequence>
<dbReference type="PROSITE" id="PS50887">
    <property type="entry name" value="GGDEF"/>
    <property type="match status" value="1"/>
</dbReference>
<evidence type="ECO:0008006" key="5">
    <source>
        <dbReference type="Google" id="ProtNLM"/>
    </source>
</evidence>
<dbReference type="FunFam" id="3.30.70.270:FF:000001">
    <property type="entry name" value="Diguanylate cyclase domain protein"/>
    <property type="match status" value="1"/>
</dbReference>
<evidence type="ECO:0000313" key="4">
    <source>
        <dbReference type="EMBL" id="QEA07387.1"/>
    </source>
</evidence>
<dbReference type="Pfam" id="PF00990">
    <property type="entry name" value="GGDEF"/>
    <property type="match status" value="1"/>
</dbReference>
<dbReference type="AlphaFoldDB" id="A0A5B8RKE5"/>
<keyword evidence="1" id="KW-0472">Membrane</keyword>
<dbReference type="SUPFAM" id="SSF109604">
    <property type="entry name" value="HD-domain/PDEase-like"/>
    <property type="match status" value="1"/>
</dbReference>
<feature type="domain" description="HDOD" evidence="3">
    <location>
        <begin position="15"/>
        <end position="208"/>
    </location>
</feature>